<protein>
    <recommendedName>
        <fullName evidence="3">4'-phosphopantetheinyl transferase</fullName>
    </recommendedName>
</protein>
<dbReference type="SUPFAM" id="SSF56214">
    <property type="entry name" value="4'-phosphopantetheinyl transferase"/>
    <property type="match status" value="2"/>
</dbReference>
<dbReference type="InterPro" id="IPR037143">
    <property type="entry name" value="4-PPantetheinyl_Trfase_dom_sf"/>
</dbReference>
<name>A0ABY3XZ12_9ACTN</name>
<evidence type="ECO:0000313" key="1">
    <source>
        <dbReference type="EMBL" id="UNS99796.1"/>
    </source>
</evidence>
<evidence type="ECO:0000313" key="2">
    <source>
        <dbReference type="Proteomes" id="UP001202244"/>
    </source>
</evidence>
<gene>
    <name evidence="1" type="ORF">MMF93_27630</name>
</gene>
<proteinExistence type="predicted"/>
<keyword evidence="2" id="KW-1185">Reference proteome</keyword>
<dbReference type="Gene3D" id="3.90.470.20">
    <property type="entry name" value="4'-phosphopantetheinyl transferase domain"/>
    <property type="match status" value="1"/>
</dbReference>
<sequence>MSRYRALDGIGPSLALDPRLPLRIHHFAPRLTLAVVSIARLRGAGDEVLRGLSDRHLTPREAAHAAAIPRARRRCEWLAGRLAVKHSVRAYHLRHWGSVVHGRAIDVDTVAGGIRAGKPVVNAPVEVGLSHSADLAVAACGPHAVGLDLEHQRAVPPLLARLLRAEGAPGRTGSCHPLLVRMPLPLRWACKEAVLKHYGFGLRVDAGEVQLTGWAPDGRFTWRAGPDLLRHAPASGNGLRESWALEIDGYYLAVVSA</sequence>
<dbReference type="EMBL" id="CP093846">
    <property type="protein sequence ID" value="UNS99796.1"/>
    <property type="molecule type" value="Genomic_DNA"/>
</dbReference>
<dbReference type="Proteomes" id="UP001202244">
    <property type="component" value="Chromosome"/>
</dbReference>
<evidence type="ECO:0008006" key="3">
    <source>
        <dbReference type="Google" id="ProtNLM"/>
    </source>
</evidence>
<dbReference type="RefSeq" id="WP_242755699.1">
    <property type="nucleotide sequence ID" value="NZ_CP093846.1"/>
</dbReference>
<accession>A0ABY3XZ12</accession>
<organism evidence="1 2">
    <name type="scientific">Streptomyces tubbatahanensis</name>
    <dbReference type="NCBI Taxonomy" id="2923272"/>
    <lineage>
        <taxon>Bacteria</taxon>
        <taxon>Bacillati</taxon>
        <taxon>Actinomycetota</taxon>
        <taxon>Actinomycetes</taxon>
        <taxon>Kitasatosporales</taxon>
        <taxon>Streptomycetaceae</taxon>
        <taxon>Streptomyces</taxon>
    </lineage>
</organism>
<reference evidence="1 2" key="1">
    <citation type="journal article" date="2023" name="Microbiol. Spectr.">
        <title>Synergy between Genome Mining, Metabolomics, and Bioinformatics Uncovers Antibacterial Chlorinated Carbazole Alkaloids and Their Biosynthetic Gene Cluster from Streptomyces tubbatahanensis sp. nov., a Novel Actinomycete Isolated from Sulu Sea, Philippines.</title>
        <authorList>
            <person name="Tenebro C.P."/>
            <person name="Trono D.J.V.L."/>
            <person name="Balida L.A.P."/>
            <person name="Bayog L.K.A."/>
            <person name="Bruna J.R."/>
            <person name="Sabido E.M."/>
            <person name="Caspe D.P.C."/>
            <person name="de Los Santos E.L.C."/>
            <person name="Saludes J.P."/>
            <person name="Dalisay D.S."/>
        </authorList>
    </citation>
    <scope>NUCLEOTIDE SEQUENCE [LARGE SCALE GENOMIC DNA]</scope>
    <source>
        <strain evidence="1 2">DSD3025</strain>
    </source>
</reference>